<dbReference type="GO" id="GO:0005737">
    <property type="term" value="C:cytoplasm"/>
    <property type="evidence" value="ECO:0000318"/>
    <property type="project" value="GO_Central"/>
</dbReference>
<evidence type="ECO:0000313" key="3">
    <source>
        <dbReference type="Ensembl" id="ENSCINP00000020067.3"/>
    </source>
</evidence>
<dbReference type="Pfam" id="PF00653">
    <property type="entry name" value="BIR"/>
    <property type="match status" value="1"/>
</dbReference>
<keyword evidence="4" id="KW-1185">Reference proteome</keyword>
<reference evidence="3" key="4">
    <citation type="submission" date="2025-09" db="UniProtKB">
        <authorList>
            <consortium name="Ensembl"/>
        </authorList>
    </citation>
    <scope>IDENTIFICATION</scope>
</reference>
<evidence type="ECO:0000256" key="1">
    <source>
        <dbReference type="ARBA" id="ARBA00022703"/>
    </source>
</evidence>
<dbReference type="HOGENOM" id="CLU_881477_0_0_1"/>
<dbReference type="Gene3D" id="1.10.1170.10">
    <property type="entry name" value="Inhibitor Of Apoptosis Protein (2mihbC-IAP-1), Chain A"/>
    <property type="match status" value="1"/>
</dbReference>
<dbReference type="OMA" id="CTIMELV"/>
<dbReference type="GO" id="GO:0061630">
    <property type="term" value="F:ubiquitin protein ligase activity"/>
    <property type="evidence" value="ECO:0000318"/>
    <property type="project" value="GO_Central"/>
</dbReference>
<dbReference type="PROSITE" id="PS01282">
    <property type="entry name" value="BIR_REPEAT_1"/>
    <property type="match status" value="1"/>
</dbReference>
<dbReference type="SUPFAM" id="SSF57924">
    <property type="entry name" value="Inhibitor of apoptosis (IAP) repeat"/>
    <property type="match status" value="1"/>
</dbReference>
<feature type="compositionally biased region" description="Polar residues" evidence="2">
    <location>
        <begin position="149"/>
        <end position="179"/>
    </location>
</feature>
<organism evidence="3 4">
    <name type="scientific">Ciona intestinalis</name>
    <name type="common">Transparent sea squirt</name>
    <name type="synonym">Ascidia intestinalis</name>
    <dbReference type="NCBI Taxonomy" id="7719"/>
    <lineage>
        <taxon>Eukaryota</taxon>
        <taxon>Metazoa</taxon>
        <taxon>Chordata</taxon>
        <taxon>Tunicata</taxon>
        <taxon>Ascidiacea</taxon>
        <taxon>Phlebobranchia</taxon>
        <taxon>Cionidae</taxon>
        <taxon>Ciona</taxon>
    </lineage>
</organism>
<dbReference type="Ensembl" id="ENSCINT00000020067.3">
    <property type="protein sequence ID" value="ENSCINP00000020067.3"/>
    <property type="gene ID" value="ENSCING00000009947.3"/>
</dbReference>
<evidence type="ECO:0000313" key="4">
    <source>
        <dbReference type="Proteomes" id="UP000008144"/>
    </source>
</evidence>
<reference evidence="3" key="3">
    <citation type="submission" date="2025-08" db="UniProtKB">
        <authorList>
            <consortium name="Ensembl"/>
        </authorList>
    </citation>
    <scope>IDENTIFICATION</scope>
</reference>
<dbReference type="CDD" id="cd00022">
    <property type="entry name" value="BIR"/>
    <property type="match status" value="1"/>
</dbReference>
<dbReference type="STRING" id="7719.ENSCINP00000020067"/>
<evidence type="ECO:0000256" key="2">
    <source>
        <dbReference type="SAM" id="MobiDB-lite"/>
    </source>
</evidence>
<feature type="compositionally biased region" description="Polar residues" evidence="2">
    <location>
        <begin position="274"/>
        <end position="292"/>
    </location>
</feature>
<reference evidence="4" key="1">
    <citation type="journal article" date="2002" name="Science">
        <title>The draft genome of Ciona intestinalis: insights into chordate and vertebrate origins.</title>
        <authorList>
            <person name="Dehal P."/>
            <person name="Satou Y."/>
            <person name="Campbell R.K."/>
            <person name="Chapman J."/>
            <person name="Degnan B."/>
            <person name="De Tomaso A."/>
            <person name="Davidson B."/>
            <person name="Di Gregorio A."/>
            <person name="Gelpke M."/>
            <person name="Goodstein D.M."/>
            <person name="Harafuji N."/>
            <person name="Hastings K.E."/>
            <person name="Ho I."/>
            <person name="Hotta K."/>
            <person name="Huang W."/>
            <person name="Kawashima T."/>
            <person name="Lemaire P."/>
            <person name="Martinez D."/>
            <person name="Meinertzhagen I.A."/>
            <person name="Necula S."/>
            <person name="Nonaka M."/>
            <person name="Putnam N."/>
            <person name="Rash S."/>
            <person name="Saiga H."/>
            <person name="Satake M."/>
            <person name="Terry A."/>
            <person name="Yamada L."/>
            <person name="Wang H.G."/>
            <person name="Awazu S."/>
            <person name="Azumi K."/>
            <person name="Boore J."/>
            <person name="Branno M."/>
            <person name="Chin-Bow S."/>
            <person name="DeSantis R."/>
            <person name="Doyle S."/>
            <person name="Francino P."/>
            <person name="Keys D.N."/>
            <person name="Haga S."/>
            <person name="Hayashi H."/>
            <person name="Hino K."/>
            <person name="Imai K.S."/>
            <person name="Inaba K."/>
            <person name="Kano S."/>
            <person name="Kobayashi K."/>
            <person name="Kobayashi M."/>
            <person name="Lee B.I."/>
            <person name="Makabe K.W."/>
            <person name="Manohar C."/>
            <person name="Matassi G."/>
            <person name="Medina M."/>
            <person name="Mochizuki Y."/>
            <person name="Mount S."/>
            <person name="Morishita T."/>
            <person name="Miura S."/>
            <person name="Nakayama A."/>
            <person name="Nishizaka S."/>
            <person name="Nomoto H."/>
            <person name="Ohta F."/>
            <person name="Oishi K."/>
            <person name="Rigoutsos I."/>
            <person name="Sano M."/>
            <person name="Sasaki A."/>
            <person name="Sasakura Y."/>
            <person name="Shoguchi E."/>
            <person name="Shin-i T."/>
            <person name="Spagnuolo A."/>
            <person name="Stainier D."/>
            <person name="Suzuki M.M."/>
            <person name="Tassy O."/>
            <person name="Takatori N."/>
            <person name="Tokuoka M."/>
            <person name="Yagi K."/>
            <person name="Yoshizaki F."/>
            <person name="Wada S."/>
            <person name="Zhang C."/>
            <person name="Hyatt P.D."/>
            <person name="Larimer F."/>
            <person name="Detter C."/>
            <person name="Doggett N."/>
            <person name="Glavina T."/>
            <person name="Hawkins T."/>
            <person name="Richardson P."/>
            <person name="Lucas S."/>
            <person name="Kohara Y."/>
            <person name="Levine M."/>
            <person name="Satoh N."/>
            <person name="Rokhsar D.S."/>
        </authorList>
    </citation>
    <scope>NUCLEOTIDE SEQUENCE [LARGE SCALE GENOMIC DNA]</scope>
</reference>
<dbReference type="SMART" id="SM00238">
    <property type="entry name" value="BIR"/>
    <property type="match status" value="1"/>
</dbReference>
<dbReference type="PROSITE" id="PS50143">
    <property type="entry name" value="BIR_REPEAT_2"/>
    <property type="match status" value="1"/>
</dbReference>
<dbReference type="PANTHER" id="PTHR10044:SF139">
    <property type="entry name" value="DEATH-ASSOCIATED INHIBITOR OF APOPTOSIS 2"/>
    <property type="match status" value="1"/>
</dbReference>
<feature type="region of interest" description="Disordered" evidence="2">
    <location>
        <begin position="145"/>
        <end position="179"/>
    </location>
</feature>
<proteinExistence type="predicted"/>
<sequence>MAEIDRQDITGLASPSLTQHKEAKTQILPGRNCCASNSVTAFDCKHPYTKNMENFRERIRTFISWPRGVTKATPVEIAKAGFFYLKERDRAKCFYCNGGLQNWEPNDEPWFEHAKWFPNCDFLLREKGIEFVQNVAGRFPNLNRPLLNDQATPKPSTSNLQLPAPATSKQTEVPQNSASHIEITRPTLEEAMESELVLAVSGFGFERELVQLVVERLLQETGNVNCTIMELVTATQQLEQEQMEENAMEVVESFNVNQEKPEMACAQINLSTSPTDSFPMQTPGNFTEQQVPGSKKMMYVKQKEVSVPELSEQSLA</sequence>
<feature type="region of interest" description="Disordered" evidence="2">
    <location>
        <begin position="274"/>
        <end position="293"/>
    </location>
</feature>
<dbReference type="EMBL" id="EAAA01000350">
    <property type="status" value="NOT_ANNOTATED_CDS"/>
    <property type="molecule type" value="Genomic_DNA"/>
</dbReference>
<dbReference type="InterPro" id="IPR050784">
    <property type="entry name" value="IAP"/>
</dbReference>
<keyword evidence="1" id="KW-0053">Apoptosis</keyword>
<dbReference type="InterPro" id="IPR001370">
    <property type="entry name" value="BIR_rpt"/>
</dbReference>
<dbReference type="GO" id="GO:0031398">
    <property type="term" value="P:positive regulation of protein ubiquitination"/>
    <property type="evidence" value="ECO:0000318"/>
    <property type="project" value="GO_Central"/>
</dbReference>
<dbReference type="GO" id="GO:0006915">
    <property type="term" value="P:apoptotic process"/>
    <property type="evidence" value="ECO:0007669"/>
    <property type="project" value="UniProtKB-KW"/>
</dbReference>
<dbReference type="GO" id="GO:0043066">
    <property type="term" value="P:negative regulation of apoptotic process"/>
    <property type="evidence" value="ECO:0000318"/>
    <property type="project" value="GO_Central"/>
</dbReference>
<dbReference type="Gene3D" id="1.10.8.10">
    <property type="entry name" value="DNA helicase RuvA subunit, C-terminal domain"/>
    <property type="match status" value="1"/>
</dbReference>
<dbReference type="FunFam" id="1.10.1170.10:FF:000003">
    <property type="entry name" value="E3 ubiquitin-protein ligase XIAP"/>
    <property type="match status" value="1"/>
</dbReference>
<dbReference type="GeneTree" id="ENSGT00940000169803"/>
<dbReference type="PANTHER" id="PTHR10044">
    <property type="entry name" value="INHIBITOR OF APOPTOSIS"/>
    <property type="match status" value="1"/>
</dbReference>
<dbReference type="GO" id="GO:0051726">
    <property type="term" value="P:regulation of cell cycle"/>
    <property type="evidence" value="ECO:0000318"/>
    <property type="project" value="GO_Central"/>
</dbReference>
<name>F6R5K2_CIOIN</name>
<dbReference type="GO" id="GO:0043027">
    <property type="term" value="F:cysteine-type endopeptidase inhibitor activity involved in apoptotic process"/>
    <property type="evidence" value="ECO:0000318"/>
    <property type="project" value="GO_Central"/>
</dbReference>
<dbReference type="GO" id="GO:0005634">
    <property type="term" value="C:nucleus"/>
    <property type="evidence" value="ECO:0000318"/>
    <property type="project" value="GO_Central"/>
</dbReference>
<dbReference type="Proteomes" id="UP000008144">
    <property type="component" value="Chromosome 1"/>
</dbReference>
<dbReference type="AlphaFoldDB" id="F6R5K2"/>
<reference evidence="3" key="2">
    <citation type="journal article" date="2008" name="Genome Biol.">
        <title>Improved genome assembly and evidence-based global gene model set for the chordate Ciona intestinalis: new insight into intron and operon populations.</title>
        <authorList>
            <person name="Satou Y."/>
            <person name="Mineta K."/>
            <person name="Ogasawara M."/>
            <person name="Sasakura Y."/>
            <person name="Shoguchi E."/>
            <person name="Ueno K."/>
            <person name="Yamada L."/>
            <person name="Matsumoto J."/>
            <person name="Wasserscheid J."/>
            <person name="Dewar K."/>
            <person name="Wiley G.B."/>
            <person name="Macmil S.L."/>
            <person name="Roe B.A."/>
            <person name="Zeller R.W."/>
            <person name="Hastings K.E."/>
            <person name="Lemaire P."/>
            <person name="Lindquist E."/>
            <person name="Endo T."/>
            <person name="Hotta K."/>
            <person name="Inaba K."/>
        </authorList>
    </citation>
    <scope>NUCLEOTIDE SEQUENCE [LARGE SCALE GENOMIC DNA]</scope>
    <source>
        <strain evidence="3">wild type</strain>
    </source>
</reference>
<protein>
    <submittedName>
        <fullName evidence="3">Uncharacterized protein</fullName>
    </submittedName>
</protein>
<accession>F6R5K2</accession>
<dbReference type="InParanoid" id="F6R5K2"/>